<dbReference type="InterPro" id="IPR011021">
    <property type="entry name" value="Arrestin-like_N"/>
</dbReference>
<organism evidence="4 5">
    <name type="scientific">Bifiguratus adelaidae</name>
    <dbReference type="NCBI Taxonomy" id="1938954"/>
    <lineage>
        <taxon>Eukaryota</taxon>
        <taxon>Fungi</taxon>
        <taxon>Fungi incertae sedis</taxon>
        <taxon>Mucoromycota</taxon>
        <taxon>Mucoromycotina</taxon>
        <taxon>Endogonomycetes</taxon>
        <taxon>Endogonales</taxon>
        <taxon>Endogonales incertae sedis</taxon>
        <taxon>Bifiguratus</taxon>
    </lineage>
</organism>
<feature type="compositionally biased region" description="Low complexity" evidence="2">
    <location>
        <begin position="486"/>
        <end position="496"/>
    </location>
</feature>
<feature type="region of interest" description="Disordered" evidence="2">
    <location>
        <begin position="536"/>
        <end position="561"/>
    </location>
</feature>
<comment type="caution">
    <text evidence="4">The sequence shown here is derived from an EMBL/GenBank/DDBJ whole genome shotgun (WGS) entry which is preliminary data.</text>
</comment>
<evidence type="ECO:0000256" key="2">
    <source>
        <dbReference type="SAM" id="MobiDB-lite"/>
    </source>
</evidence>
<evidence type="ECO:0000259" key="3">
    <source>
        <dbReference type="SMART" id="SM01017"/>
    </source>
</evidence>
<dbReference type="Gene3D" id="2.60.40.640">
    <property type="match status" value="2"/>
</dbReference>
<evidence type="ECO:0000313" key="5">
    <source>
        <dbReference type="Proteomes" id="UP000242875"/>
    </source>
</evidence>
<gene>
    <name evidence="4" type="ORF">BZG36_01148</name>
</gene>
<dbReference type="GO" id="GO:0005886">
    <property type="term" value="C:plasma membrane"/>
    <property type="evidence" value="ECO:0007669"/>
    <property type="project" value="TreeGrafter"/>
</dbReference>
<evidence type="ECO:0000256" key="1">
    <source>
        <dbReference type="ARBA" id="ARBA00037950"/>
    </source>
</evidence>
<evidence type="ECO:0000313" key="4">
    <source>
        <dbReference type="EMBL" id="OZJ06050.1"/>
    </source>
</evidence>
<dbReference type="GO" id="GO:0031625">
    <property type="term" value="F:ubiquitin protein ligase binding"/>
    <property type="evidence" value="ECO:0007669"/>
    <property type="project" value="TreeGrafter"/>
</dbReference>
<feature type="region of interest" description="Disordered" evidence="2">
    <location>
        <begin position="485"/>
        <end position="506"/>
    </location>
</feature>
<dbReference type="SUPFAM" id="SSF81296">
    <property type="entry name" value="E set domains"/>
    <property type="match status" value="2"/>
</dbReference>
<dbReference type="InterPro" id="IPR011022">
    <property type="entry name" value="Arrestin_C-like"/>
</dbReference>
<proteinExistence type="inferred from homology"/>
<dbReference type="OrthoDB" id="7785529at2759"/>
<feature type="compositionally biased region" description="Acidic residues" evidence="2">
    <location>
        <begin position="669"/>
        <end position="679"/>
    </location>
</feature>
<name>A0A261Y5Y7_9FUNG</name>
<dbReference type="InterPro" id="IPR050357">
    <property type="entry name" value="Arrestin_domain-protein"/>
</dbReference>
<dbReference type="GO" id="GO:0005829">
    <property type="term" value="C:cytosol"/>
    <property type="evidence" value="ECO:0007669"/>
    <property type="project" value="TreeGrafter"/>
</dbReference>
<dbReference type="Proteomes" id="UP000242875">
    <property type="component" value="Unassembled WGS sequence"/>
</dbReference>
<feature type="compositionally biased region" description="Basic and acidic residues" evidence="2">
    <location>
        <begin position="643"/>
        <end position="656"/>
    </location>
</feature>
<feature type="compositionally biased region" description="Polar residues" evidence="2">
    <location>
        <begin position="438"/>
        <end position="451"/>
    </location>
</feature>
<feature type="compositionally biased region" description="Low complexity" evidence="2">
    <location>
        <begin position="411"/>
        <end position="437"/>
    </location>
</feature>
<dbReference type="InterPro" id="IPR014756">
    <property type="entry name" value="Ig_E-set"/>
</dbReference>
<dbReference type="GO" id="GO:0030674">
    <property type="term" value="F:protein-macromolecule adaptor activity"/>
    <property type="evidence" value="ECO:0007669"/>
    <property type="project" value="TreeGrafter"/>
</dbReference>
<feature type="region of interest" description="Disordered" evidence="2">
    <location>
        <begin position="643"/>
        <end position="698"/>
    </location>
</feature>
<reference evidence="4 5" key="1">
    <citation type="journal article" date="2017" name="Mycologia">
        <title>Bifiguratus adelaidae, gen. et sp. nov., a new member of Mucoromycotina in endophytic and soil-dwelling habitats.</title>
        <authorList>
            <person name="Torres-Cruz T.J."/>
            <person name="Billingsley Tobias T.L."/>
            <person name="Almatruk M."/>
            <person name="Hesse C."/>
            <person name="Kuske C.R."/>
            <person name="Desiro A."/>
            <person name="Benucci G.M."/>
            <person name="Bonito G."/>
            <person name="Stajich J.E."/>
            <person name="Dunlap C."/>
            <person name="Arnold A.E."/>
            <person name="Porras-Alfaro A."/>
        </authorList>
    </citation>
    <scope>NUCLEOTIDE SEQUENCE [LARGE SCALE GENOMIC DNA]</scope>
    <source>
        <strain evidence="4 5">AZ0501</strain>
    </source>
</reference>
<dbReference type="SMART" id="SM01017">
    <property type="entry name" value="Arrestin_C"/>
    <property type="match status" value="1"/>
</dbReference>
<dbReference type="Pfam" id="PF02752">
    <property type="entry name" value="Arrestin_C"/>
    <property type="match status" value="1"/>
</dbReference>
<sequence>MRFRRVKENPNFYIAIEEERYYFPGENIKGKLHVKLSKPTKSSAIRITFTGEVILNVKEKQNFRLFHEELEVLRQAEEASANGSDGSSTVTLDGKDHEFSFEFAVPDDPHLPSHCELFKDAKVLYIMRAILERPFVPDTMSSRAELNIPVLQRIDVDDVRYSRGLIGYKDFPWADQDVRDPRNFKRGVIKVSIPKSGYVRGQPIPVNISTHLLPPIEPRTSKGLLISLHRVAIFRTRANTSHTTRLSIKDVQVNPQTILSSPTITEQLLIPTHTPPSIEAELHSFRMMSVRYEIVIRLDLDSPERKRTHNPLKKAAGTHNKYLAEIIIPVTVGTYPFATLLIDDDDDNWTEEMSTLSLTTTGDEPLDGNHGSDASLVPHPFPTTSSGQPNSRQRPHIEGRKSGSNNTSAQSSIMRSDSQVSISSQSSEKSRKSWNSNGSLGRQTSTSTTRSAPVVAQAGRGSVYSETGVLRLSSNVLPQYADLVTNGSRSSSAPAGSPNPNPVKPTMQAQFNNNNPATPNFVLEPTERSNMGGSYFTGSNPDRYSHARTSSSLSSKSIQHTSPTLDNLNMWDRVVHTESVVISDHEQGSGRDSIASTISAQHSGQLPVSTGVLMSHGDRNSIVLEPIDTATLAQAGFLSFGDDKEASSHDHAHFQSRDSVPLENNSFGSEDDEDSDADDPLIILARKTRERSRQQHPT</sequence>
<feature type="region of interest" description="Disordered" evidence="2">
    <location>
        <begin position="359"/>
        <end position="462"/>
    </location>
</feature>
<feature type="domain" description="Arrestin C-terminal-like" evidence="3">
    <location>
        <begin position="183"/>
        <end position="337"/>
    </location>
</feature>
<dbReference type="Pfam" id="PF00339">
    <property type="entry name" value="Arrestin_N"/>
    <property type="match status" value="1"/>
</dbReference>
<dbReference type="AlphaFoldDB" id="A0A261Y5Y7"/>
<accession>A0A261Y5Y7</accession>
<protein>
    <recommendedName>
        <fullName evidence="3">Arrestin C-terminal-like domain-containing protein</fullName>
    </recommendedName>
</protein>
<comment type="similarity">
    <text evidence="1">Belongs to the arrestin family. PalF/RIM8 subfamily.</text>
</comment>
<dbReference type="EMBL" id="MVBO01000007">
    <property type="protein sequence ID" value="OZJ06050.1"/>
    <property type="molecule type" value="Genomic_DNA"/>
</dbReference>
<dbReference type="GO" id="GO:0070086">
    <property type="term" value="P:ubiquitin-dependent endocytosis"/>
    <property type="evidence" value="ECO:0007669"/>
    <property type="project" value="TreeGrafter"/>
</dbReference>
<dbReference type="InterPro" id="IPR014752">
    <property type="entry name" value="Arrestin-like_C"/>
</dbReference>
<dbReference type="PANTHER" id="PTHR11188:SF161">
    <property type="entry name" value="PH-RESPONSE REGULATOR PROTEIN PALF_RIM8"/>
    <property type="match status" value="1"/>
</dbReference>
<feature type="compositionally biased region" description="Polar residues" evidence="2">
    <location>
        <begin position="382"/>
        <end position="392"/>
    </location>
</feature>
<keyword evidence="5" id="KW-1185">Reference proteome</keyword>
<dbReference type="PANTHER" id="PTHR11188">
    <property type="entry name" value="ARRESTIN DOMAIN CONTAINING PROTEIN"/>
    <property type="match status" value="1"/>
</dbReference>